<dbReference type="EMBL" id="SRLO01000096">
    <property type="protein sequence ID" value="TNN76142.1"/>
    <property type="molecule type" value="Genomic_DNA"/>
</dbReference>
<organism evidence="1 2">
    <name type="scientific">Liparis tanakae</name>
    <name type="common">Tanaka's snailfish</name>
    <dbReference type="NCBI Taxonomy" id="230148"/>
    <lineage>
        <taxon>Eukaryota</taxon>
        <taxon>Metazoa</taxon>
        <taxon>Chordata</taxon>
        <taxon>Craniata</taxon>
        <taxon>Vertebrata</taxon>
        <taxon>Euteleostomi</taxon>
        <taxon>Actinopterygii</taxon>
        <taxon>Neopterygii</taxon>
        <taxon>Teleostei</taxon>
        <taxon>Neoteleostei</taxon>
        <taxon>Acanthomorphata</taxon>
        <taxon>Eupercaria</taxon>
        <taxon>Perciformes</taxon>
        <taxon>Cottioidei</taxon>
        <taxon>Cottales</taxon>
        <taxon>Liparidae</taxon>
        <taxon>Liparis</taxon>
    </lineage>
</organism>
<keyword evidence="2" id="KW-1185">Reference proteome</keyword>
<gene>
    <name evidence="1" type="ORF">EYF80_013673</name>
</gene>
<reference evidence="1 2" key="1">
    <citation type="submission" date="2019-03" db="EMBL/GenBank/DDBJ databases">
        <title>First draft genome of Liparis tanakae, snailfish: a comprehensive survey of snailfish specific genes.</title>
        <authorList>
            <person name="Kim W."/>
            <person name="Song I."/>
            <person name="Jeong J.-H."/>
            <person name="Kim D."/>
            <person name="Kim S."/>
            <person name="Ryu S."/>
            <person name="Song J.Y."/>
            <person name="Lee S.K."/>
        </authorList>
    </citation>
    <scope>NUCLEOTIDE SEQUENCE [LARGE SCALE GENOMIC DNA]</scope>
    <source>
        <tissue evidence="1">Muscle</tissue>
    </source>
</reference>
<sequence length="254" mass="27812">MLLLRTPPPPHLPPVFPAPSASSTHYSINSSLHQPHQHHQIPAAATVFITVHLALKLGLFKSITESRKSKSMQHCWSFWANSSCCSVEGASGNTQNTLNTRVTAHTHKKASCRDPCKRVIDATGGVSGCNPPPRWWDLLVQNYRKCKLGLKPFLVRSLEEQLDVVDIIVVFTCRRIQNYDTGEEMARVVGRVEFSNTVALFGPSAACRCTGTGLQPAFGPSFCGRGAARRALGTWTQHPAGQRADLTERSTARG</sequence>
<evidence type="ECO:0000313" key="1">
    <source>
        <dbReference type="EMBL" id="TNN76142.1"/>
    </source>
</evidence>
<name>A0A4Z2IFS5_9TELE</name>
<proteinExistence type="predicted"/>
<comment type="caution">
    <text evidence="1">The sequence shown here is derived from an EMBL/GenBank/DDBJ whole genome shotgun (WGS) entry which is preliminary data.</text>
</comment>
<accession>A0A4Z2IFS5</accession>
<dbReference type="AlphaFoldDB" id="A0A4Z2IFS5"/>
<evidence type="ECO:0000313" key="2">
    <source>
        <dbReference type="Proteomes" id="UP000314294"/>
    </source>
</evidence>
<dbReference type="Proteomes" id="UP000314294">
    <property type="component" value="Unassembled WGS sequence"/>
</dbReference>
<protein>
    <submittedName>
        <fullName evidence="1">Uncharacterized protein</fullName>
    </submittedName>
</protein>